<feature type="domain" description="AMP-binding enzyme C-terminal" evidence="4">
    <location>
        <begin position="431"/>
        <end position="506"/>
    </location>
</feature>
<reference evidence="5 6" key="1">
    <citation type="journal article" date="2023" name="Limnol Oceanogr Lett">
        <title>Environmental adaptations by the intertidal Antarctic cyanobacterium Halotia branconii CENA392 as revealed using long-read genome sequencing.</title>
        <authorList>
            <person name="Dextro R.B."/>
            <person name="Delbaje E."/>
            <person name="Freitas P.N.N."/>
            <person name="Geraldes V."/>
            <person name="Pinto E."/>
            <person name="Long P.F."/>
            <person name="Fiore M.F."/>
        </authorList>
    </citation>
    <scope>NUCLEOTIDE SEQUENCE [LARGE SCALE GENOMIC DNA]</scope>
    <source>
        <strain evidence="5 6">CENA392</strain>
    </source>
</reference>
<evidence type="ECO:0000256" key="2">
    <source>
        <dbReference type="ARBA" id="ARBA00022598"/>
    </source>
</evidence>
<keyword evidence="2" id="KW-0436">Ligase</keyword>
<evidence type="ECO:0000313" key="5">
    <source>
        <dbReference type="EMBL" id="WGV25112.1"/>
    </source>
</evidence>
<accession>A0AAJ6NR79</accession>
<dbReference type="Pfam" id="PF13193">
    <property type="entry name" value="AMP-binding_C"/>
    <property type="match status" value="1"/>
</dbReference>
<dbReference type="GO" id="GO:0016405">
    <property type="term" value="F:CoA-ligase activity"/>
    <property type="evidence" value="ECO:0007669"/>
    <property type="project" value="TreeGrafter"/>
</dbReference>
<name>A0AAJ6NR79_9CYAN</name>
<dbReference type="RefSeq" id="WP_281482416.1">
    <property type="nucleotide sequence ID" value="NZ_CP124543.1"/>
</dbReference>
<evidence type="ECO:0000259" key="3">
    <source>
        <dbReference type="Pfam" id="PF00501"/>
    </source>
</evidence>
<comment type="similarity">
    <text evidence="1">Belongs to the ATP-dependent AMP-binding enzyme family.</text>
</comment>
<dbReference type="Gene3D" id="3.40.50.12780">
    <property type="entry name" value="N-terminal domain of ligase-like"/>
    <property type="match status" value="1"/>
</dbReference>
<dbReference type="PANTHER" id="PTHR24096:SF149">
    <property type="entry name" value="AMP-BINDING DOMAIN-CONTAINING PROTEIN-RELATED"/>
    <property type="match status" value="1"/>
</dbReference>
<dbReference type="KEGG" id="hbq:QI031_25695"/>
<keyword evidence="6" id="KW-1185">Reference proteome</keyword>
<dbReference type="Gene3D" id="3.30.300.30">
    <property type="match status" value="1"/>
</dbReference>
<dbReference type="Proteomes" id="UP001223520">
    <property type="component" value="Chromosome"/>
</dbReference>
<proteinExistence type="inferred from homology"/>
<feature type="domain" description="AMP-dependent synthetase/ligase" evidence="3">
    <location>
        <begin position="19"/>
        <end position="380"/>
    </location>
</feature>
<dbReference type="Pfam" id="PF00501">
    <property type="entry name" value="AMP-binding"/>
    <property type="match status" value="1"/>
</dbReference>
<dbReference type="InterPro" id="IPR025110">
    <property type="entry name" value="AMP-bd_C"/>
</dbReference>
<organism evidence="5 6">
    <name type="scientific">Halotia branconii CENA392</name>
    <dbReference type="NCBI Taxonomy" id="1539056"/>
    <lineage>
        <taxon>Bacteria</taxon>
        <taxon>Bacillati</taxon>
        <taxon>Cyanobacteriota</taxon>
        <taxon>Cyanophyceae</taxon>
        <taxon>Nostocales</taxon>
        <taxon>Nodulariaceae</taxon>
        <taxon>Halotia</taxon>
    </lineage>
</organism>
<sequence>MRSFLNIEAVMLKKRLLEVVKSYPNKTAIAYDNVKISYQELYAKIQHLSHYLSKTGITQGDCIALVLPNIPEFAIAFYAIAKINAIALPINPLLKEEELSYYIIDSKARAIITNSDGADISRKIISKLDKKIELIVIDDMKLSYPVNNSIIPESASNFSGDVLYQYSSGSTGRPKRVCRSQNNLYHEVINFTQTTNISSADNILCLVPLYHAHGLGNCLLAALSNGATLAVLEQVTNQGKAIEVPFVFRRARVLELIEKEQITILPAVPYIFNTLAETPNDTQVDISSLKLCFSAGNFLAKEIFDKFLQRFDIPVRQLYGCTEAGSIAINLDADLTSTYNSVGEPLKNIEIKIIDDAGKELPIGTTGEIVIKSPALTKGYCNQPKLNQQVFQNGRFFTGDLGIKDELGRVYITGRKQIFIDTGGHKVDPLEIEKILITHNQVKEAVVVGIKGSYAGEIIKAVIVTQNQDICDEKEIVSYCKDKLADFKVPKVIEFRNEIPKSPLGKVLRKNLIDNLSDKITS</sequence>
<dbReference type="InterPro" id="IPR020845">
    <property type="entry name" value="AMP-binding_CS"/>
</dbReference>
<dbReference type="InterPro" id="IPR042099">
    <property type="entry name" value="ANL_N_sf"/>
</dbReference>
<dbReference type="SUPFAM" id="SSF56801">
    <property type="entry name" value="Acetyl-CoA synthetase-like"/>
    <property type="match status" value="1"/>
</dbReference>
<dbReference type="EMBL" id="CP124543">
    <property type="protein sequence ID" value="WGV25112.1"/>
    <property type="molecule type" value="Genomic_DNA"/>
</dbReference>
<dbReference type="AlphaFoldDB" id="A0AAJ6NR79"/>
<dbReference type="InterPro" id="IPR000873">
    <property type="entry name" value="AMP-dep_synth/lig_dom"/>
</dbReference>
<evidence type="ECO:0000259" key="4">
    <source>
        <dbReference type="Pfam" id="PF13193"/>
    </source>
</evidence>
<evidence type="ECO:0000313" key="6">
    <source>
        <dbReference type="Proteomes" id="UP001223520"/>
    </source>
</evidence>
<dbReference type="PANTHER" id="PTHR24096">
    <property type="entry name" value="LONG-CHAIN-FATTY-ACID--COA LIGASE"/>
    <property type="match status" value="1"/>
</dbReference>
<evidence type="ECO:0000256" key="1">
    <source>
        <dbReference type="ARBA" id="ARBA00006432"/>
    </source>
</evidence>
<dbReference type="InterPro" id="IPR045851">
    <property type="entry name" value="AMP-bd_C_sf"/>
</dbReference>
<dbReference type="PROSITE" id="PS00455">
    <property type="entry name" value="AMP_BINDING"/>
    <property type="match status" value="1"/>
</dbReference>
<protein>
    <submittedName>
        <fullName evidence="5">AMP-binding protein</fullName>
    </submittedName>
</protein>
<gene>
    <name evidence="5" type="ORF">QI031_25695</name>
</gene>